<dbReference type="RefSeq" id="WP_136952904.1">
    <property type="nucleotide sequence ID" value="NZ_CP039712.1"/>
</dbReference>
<dbReference type="Proteomes" id="UP000298615">
    <property type="component" value="Chromosome"/>
</dbReference>
<dbReference type="InterPro" id="IPR058219">
    <property type="entry name" value="LiaX"/>
</dbReference>
<evidence type="ECO:0000313" key="4">
    <source>
        <dbReference type="Proteomes" id="UP000298615"/>
    </source>
</evidence>
<organism evidence="3 4">
    <name type="scientific">Vagococcus zengguangii</name>
    <dbReference type="NCBI Taxonomy" id="2571750"/>
    <lineage>
        <taxon>Bacteria</taxon>
        <taxon>Bacillati</taxon>
        <taxon>Bacillota</taxon>
        <taxon>Bacilli</taxon>
        <taxon>Lactobacillales</taxon>
        <taxon>Enterococcaceae</taxon>
        <taxon>Vagococcus</taxon>
    </lineage>
</organism>
<feature type="domain" description="YvlB/LiaX N-terminal" evidence="2">
    <location>
        <begin position="3"/>
        <end position="32"/>
    </location>
</feature>
<dbReference type="EMBL" id="CP039712">
    <property type="protein sequence ID" value="QCI86067.1"/>
    <property type="molecule type" value="Genomic_DNA"/>
</dbReference>
<keyword evidence="4" id="KW-1185">Reference proteome</keyword>
<dbReference type="KEGG" id="vao:FA707_03430"/>
<dbReference type="OrthoDB" id="2240743at2"/>
<feature type="domain" description="DUF4097" evidence="1">
    <location>
        <begin position="279"/>
        <end position="526"/>
    </location>
</feature>
<dbReference type="Pfam" id="PF22746">
    <property type="entry name" value="SHOCT-like_DUF2089-C"/>
    <property type="match status" value="1"/>
</dbReference>
<proteinExistence type="predicted"/>
<dbReference type="Pfam" id="PF13349">
    <property type="entry name" value="DUF4097"/>
    <property type="match status" value="1"/>
</dbReference>
<dbReference type="InterPro" id="IPR053959">
    <property type="entry name" value="YvlB/LiaX_N"/>
</dbReference>
<accession>A0A4D7CUN0</accession>
<protein>
    <submittedName>
        <fullName evidence="3">Uncharacterized protein</fullName>
    </submittedName>
</protein>
<dbReference type="AlphaFoldDB" id="A0A4D7CUN0"/>
<dbReference type="NCBIfam" id="NF038025">
    <property type="entry name" value="dapto_LiaX"/>
    <property type="match status" value="1"/>
</dbReference>
<sequence length="534" mass="60538">MKERERILELVKKGVITSEEALILLENLATEKDEQSIDEVAKLLAEEKQSVVDLFEEEMDSLEEEVSNNVADSEAVDQQRLERILDELVAQANEASVKLDTINVEIEALEEQINAKKEQLVVINTLEDLEELDEEKIADRRQLEIDLGQLKQELAVKELFKEELETELKTIKKDRQAYTKEQWAERFEIPENWEKHVDEIGQKLMESADKLGDKGEKLGRKLGDKGVKLGHLIKSTVASVYTKVNDNVEWKDINVKVPGVTSNSFTHEFNYENITASVIDVKLANGSVEFKTWDSDDLKVEADIKLYGKFDSEELYDAFMERSQIMVDEEKIQFYVPNKRVKANLVFYLPKKVYDYLAVNILNGDLKANELELKDAFVKNTNGDMTLTKFSATMLEVKGVNGDVTIKDSNILDFISENINGDYVLQADIQNTNISSVNGEVKLTAQSTAVKKVEVNLVNGTIKVALPVANSVELYAKTSTGAIKSRLTNMETVRERSEKTNQYMQLRRITTEPTVDVQLSTTTGTIYLKDTLED</sequence>
<dbReference type="InterPro" id="IPR025164">
    <property type="entry name" value="Toastrack_DUF4097"/>
</dbReference>
<reference evidence="3 4" key="1">
    <citation type="submission" date="2019-04" db="EMBL/GenBank/DDBJ databases">
        <title>Vagococcus sp. nov., isolated from faeces of yaks (Bos grunniens).</title>
        <authorList>
            <person name="Ge Y."/>
        </authorList>
    </citation>
    <scope>NUCLEOTIDE SEQUENCE [LARGE SCALE GENOMIC DNA]</scope>
    <source>
        <strain evidence="3 4">MN-17</strain>
    </source>
</reference>
<evidence type="ECO:0000259" key="1">
    <source>
        <dbReference type="Pfam" id="PF13349"/>
    </source>
</evidence>
<name>A0A4D7CUN0_9ENTE</name>
<gene>
    <name evidence="3" type="ORF">FA707_03430</name>
</gene>
<evidence type="ECO:0000259" key="2">
    <source>
        <dbReference type="Pfam" id="PF22746"/>
    </source>
</evidence>
<evidence type="ECO:0000313" key="3">
    <source>
        <dbReference type="EMBL" id="QCI86067.1"/>
    </source>
</evidence>